<evidence type="ECO:0000256" key="2">
    <source>
        <dbReference type="SAM" id="SignalP"/>
    </source>
</evidence>
<dbReference type="AlphaFoldDB" id="A0A2T3KMW2"/>
<reference evidence="3 4" key="1">
    <citation type="submission" date="2018-01" db="EMBL/GenBank/DDBJ databases">
        <title>Whole genome sequencing of Histamine producing bacteria.</title>
        <authorList>
            <person name="Butler K."/>
        </authorList>
    </citation>
    <scope>NUCLEOTIDE SEQUENCE [LARGE SCALE GENOMIC DNA]</scope>
    <source>
        <strain evidence="3 4">FS-7.2</strain>
    </source>
</reference>
<dbReference type="PROSITE" id="PS51257">
    <property type="entry name" value="PROKAR_LIPOPROTEIN"/>
    <property type="match status" value="1"/>
</dbReference>
<protein>
    <recommendedName>
        <fullName evidence="5">Chromosome partitioning protein ParA</fullName>
    </recommendedName>
</protein>
<name>A0A2T3KMW2_9GAMM</name>
<feature type="signal peptide" evidence="2">
    <location>
        <begin position="1"/>
        <end position="25"/>
    </location>
</feature>
<evidence type="ECO:0008006" key="5">
    <source>
        <dbReference type="Google" id="ProtNLM"/>
    </source>
</evidence>
<dbReference type="EMBL" id="PYNF01000002">
    <property type="protein sequence ID" value="PSV01131.1"/>
    <property type="molecule type" value="Genomic_DNA"/>
</dbReference>
<comment type="caution">
    <text evidence="3">The sequence shown here is derived from an EMBL/GenBank/DDBJ whole genome shotgun (WGS) entry which is preliminary data.</text>
</comment>
<evidence type="ECO:0000256" key="1">
    <source>
        <dbReference type="SAM" id="MobiDB-lite"/>
    </source>
</evidence>
<sequence>MIHHNIKKTAILLASALLASGCAGHSGSMKTDMALSSITATEGGSAVIKRIQHSSDDSAYSSLIRDLNDDFQKKILVKKISFDESVNKINSDFTLYSRKPITDYDDTISSLTTAIEKTKASIEAVKLENADGTLKDSKTTTTDSPSILSNEEHKQISGNSPTEEMPLVDSNDQSDNRQDRIDNLSDELDRLTSELALTVNKKNLAKKVQILSLEKIKIKKLAATKFSYDETTSDEKAKYEKKISIIKGISEKESELLPDIKNLQQKIAAQEEQLNQSDYSGSDDLIY</sequence>
<feature type="region of interest" description="Disordered" evidence="1">
    <location>
        <begin position="134"/>
        <end position="178"/>
    </location>
</feature>
<evidence type="ECO:0000313" key="3">
    <source>
        <dbReference type="EMBL" id="PSV01131.1"/>
    </source>
</evidence>
<feature type="chain" id="PRO_5015741311" description="Chromosome partitioning protein ParA" evidence="2">
    <location>
        <begin position="26"/>
        <end position="287"/>
    </location>
</feature>
<evidence type="ECO:0000313" key="4">
    <source>
        <dbReference type="Proteomes" id="UP000241426"/>
    </source>
</evidence>
<organism evidence="3 4">
    <name type="scientific">Photobacterium kishitanii</name>
    <dbReference type="NCBI Taxonomy" id="318456"/>
    <lineage>
        <taxon>Bacteria</taxon>
        <taxon>Pseudomonadati</taxon>
        <taxon>Pseudomonadota</taxon>
        <taxon>Gammaproteobacteria</taxon>
        <taxon>Vibrionales</taxon>
        <taxon>Vibrionaceae</taxon>
        <taxon>Photobacterium</taxon>
    </lineage>
</organism>
<dbReference type="Proteomes" id="UP000241426">
    <property type="component" value="Unassembled WGS sequence"/>
</dbReference>
<gene>
    <name evidence="3" type="ORF">C9J27_03670</name>
</gene>
<keyword evidence="2" id="KW-0732">Signal</keyword>
<proteinExistence type="predicted"/>
<accession>A0A2T3KMW2</accession>
<dbReference type="RefSeq" id="WP_107288858.1">
    <property type="nucleotide sequence ID" value="NZ_PYNF01000002.1"/>
</dbReference>